<sequence>MAHMHKPIIGSEALASGTLTRGALRWNYTAILPDVYIHRDAQIDWYARAMAAWLWTGRRGVLAGRTAATLYGVRPVDETAPIEVIAPPRRRRPGLVVRNERIEPDEVNRDGLARTTPARTALDLARRLPRDEAVVLLDKLSAVTDVTAADVAPLRARYRRARGMGSAAGEAITLMDGGSRSKEETLLRLTLMDSYLPPPSTSIFVEDDFWNAITGEETWGVVVALGWPDAKVGVEWAAHRRSLVPDVQFRELLRQKGWVLIEVMPQHTRAHTINRCWEALRRRGRV</sequence>
<name>A0A5S9R2D7_MYCVN</name>
<evidence type="ECO:0008006" key="3">
    <source>
        <dbReference type="Google" id="ProtNLM"/>
    </source>
</evidence>
<evidence type="ECO:0000313" key="1">
    <source>
        <dbReference type="EMBL" id="CAA0126085.1"/>
    </source>
</evidence>
<evidence type="ECO:0000313" key="2">
    <source>
        <dbReference type="Proteomes" id="UP000430146"/>
    </source>
</evidence>
<dbReference type="Proteomes" id="UP000430146">
    <property type="component" value="Unassembled WGS sequence"/>
</dbReference>
<dbReference type="AlphaFoldDB" id="A0A5S9R2D7"/>
<protein>
    <recommendedName>
        <fullName evidence="3">Cullin, a subunit of E3 ubiquitin ligase</fullName>
    </recommendedName>
</protein>
<proteinExistence type="predicted"/>
<dbReference type="EMBL" id="CACSIP010000024">
    <property type="protein sequence ID" value="CAA0126085.1"/>
    <property type="molecule type" value="Genomic_DNA"/>
</dbReference>
<keyword evidence="2" id="KW-1185">Reference proteome</keyword>
<gene>
    <name evidence="1" type="ORF">AELLOGFF_04762</name>
</gene>
<accession>A0A5S9R2D7</accession>
<reference evidence="1 2" key="1">
    <citation type="submission" date="2019-11" db="EMBL/GenBank/DDBJ databases">
        <authorList>
            <person name="Holert J."/>
        </authorList>
    </citation>
    <scope>NUCLEOTIDE SEQUENCE [LARGE SCALE GENOMIC DNA]</scope>
    <source>
        <strain evidence="1">BC8_1</strain>
    </source>
</reference>
<organism evidence="1 2">
    <name type="scientific">Mycolicibacterium vanbaalenii</name>
    <name type="common">Mycobacterium vanbaalenii</name>
    <dbReference type="NCBI Taxonomy" id="110539"/>
    <lineage>
        <taxon>Bacteria</taxon>
        <taxon>Bacillati</taxon>
        <taxon>Actinomycetota</taxon>
        <taxon>Actinomycetes</taxon>
        <taxon>Mycobacteriales</taxon>
        <taxon>Mycobacteriaceae</taxon>
        <taxon>Mycolicibacterium</taxon>
    </lineage>
</organism>